<evidence type="ECO:0000256" key="1">
    <source>
        <dbReference type="SAM" id="SignalP"/>
    </source>
</evidence>
<evidence type="ECO:0000313" key="3">
    <source>
        <dbReference type="Proteomes" id="UP000250321"/>
    </source>
</evidence>
<evidence type="ECO:0000313" key="2">
    <source>
        <dbReference type="EMBL" id="PQM38203.1"/>
    </source>
</evidence>
<accession>A0A314UKZ7</accession>
<sequence length="65" mass="7360">MTMVNSHNSSQWEAAILAQKSLLLLLVQVCRVEAARRDQSSFLEEDIAELGSDFYSTDSCEDYED</sequence>
<protein>
    <submittedName>
        <fullName evidence="2">Uncharacterized protein</fullName>
    </submittedName>
</protein>
<feature type="chain" id="PRO_5016317820" evidence="1">
    <location>
        <begin position="35"/>
        <end position="65"/>
    </location>
</feature>
<dbReference type="Proteomes" id="UP000250321">
    <property type="component" value="Unassembled WGS sequence"/>
</dbReference>
<proteinExistence type="predicted"/>
<dbReference type="AlphaFoldDB" id="A0A314UKZ7"/>
<organism evidence="2 3">
    <name type="scientific">Prunus yedoensis var. nudiflora</name>
    <dbReference type="NCBI Taxonomy" id="2094558"/>
    <lineage>
        <taxon>Eukaryota</taxon>
        <taxon>Viridiplantae</taxon>
        <taxon>Streptophyta</taxon>
        <taxon>Embryophyta</taxon>
        <taxon>Tracheophyta</taxon>
        <taxon>Spermatophyta</taxon>
        <taxon>Magnoliopsida</taxon>
        <taxon>eudicotyledons</taxon>
        <taxon>Gunneridae</taxon>
        <taxon>Pentapetalae</taxon>
        <taxon>rosids</taxon>
        <taxon>fabids</taxon>
        <taxon>Rosales</taxon>
        <taxon>Rosaceae</taxon>
        <taxon>Amygdaloideae</taxon>
        <taxon>Amygdaleae</taxon>
        <taxon>Prunus</taxon>
    </lineage>
</organism>
<keyword evidence="1" id="KW-0732">Signal</keyword>
<feature type="signal peptide" evidence="1">
    <location>
        <begin position="1"/>
        <end position="34"/>
    </location>
</feature>
<name>A0A314UKZ7_PRUYE</name>
<reference evidence="2 3" key="1">
    <citation type="submission" date="2018-02" db="EMBL/GenBank/DDBJ databases">
        <title>Draft genome of wild Prunus yedoensis var. nudiflora.</title>
        <authorList>
            <person name="Baek S."/>
            <person name="Kim J.-H."/>
            <person name="Choi K."/>
            <person name="Kim G.-B."/>
            <person name="Cho A."/>
            <person name="Jang H."/>
            <person name="Shin C.-H."/>
            <person name="Yu H.-J."/>
            <person name="Mun J.-H."/>
        </authorList>
    </citation>
    <scope>NUCLEOTIDE SEQUENCE [LARGE SCALE GENOMIC DNA]</scope>
    <source>
        <strain evidence="3">cv. Jeju island</strain>
        <tissue evidence="2">Leaf</tissue>
    </source>
</reference>
<comment type="caution">
    <text evidence="2">The sequence shown here is derived from an EMBL/GenBank/DDBJ whole genome shotgun (WGS) entry which is preliminary data.</text>
</comment>
<keyword evidence="3" id="KW-1185">Reference proteome</keyword>
<dbReference type="EMBL" id="PJQY01003346">
    <property type="protein sequence ID" value="PQM38203.1"/>
    <property type="molecule type" value="Genomic_DNA"/>
</dbReference>
<gene>
    <name evidence="2" type="ORF">Pyn_39627</name>
</gene>